<feature type="coiled-coil region" evidence="1">
    <location>
        <begin position="1014"/>
        <end position="1041"/>
    </location>
</feature>
<feature type="domain" description="Reverse transcriptase" evidence="2">
    <location>
        <begin position="538"/>
        <end position="816"/>
    </location>
</feature>
<dbReference type="Gene3D" id="3.60.10.10">
    <property type="entry name" value="Endonuclease/exonuclease/phosphatase"/>
    <property type="match status" value="1"/>
</dbReference>
<evidence type="ECO:0000259" key="2">
    <source>
        <dbReference type="PROSITE" id="PS50878"/>
    </source>
</evidence>
<dbReference type="InterPro" id="IPR000477">
    <property type="entry name" value="RT_dom"/>
</dbReference>
<dbReference type="SUPFAM" id="SSF56219">
    <property type="entry name" value="DNase I-like"/>
    <property type="match status" value="1"/>
</dbReference>
<dbReference type="CDD" id="cd01650">
    <property type="entry name" value="RT_nLTR_like"/>
    <property type="match status" value="1"/>
</dbReference>
<dbReference type="PANTHER" id="PTHR36688">
    <property type="entry name" value="ENDO/EXONUCLEASE/PHOSPHATASE DOMAIN-CONTAINING PROTEIN"/>
    <property type="match status" value="1"/>
</dbReference>
<dbReference type="PROSITE" id="PS50878">
    <property type="entry name" value="RT_POL"/>
    <property type="match status" value="1"/>
</dbReference>
<gene>
    <name evidence="4" type="primary">pol</name>
</gene>
<accession>Q6J4U7</accession>
<dbReference type="InterPro" id="IPR005135">
    <property type="entry name" value="Endo/exonuclease/phosphatase"/>
</dbReference>
<dbReference type="InterPro" id="IPR052560">
    <property type="entry name" value="RdDP_mobile_element"/>
</dbReference>
<dbReference type="InterPro" id="IPR043502">
    <property type="entry name" value="DNA/RNA_pol_sf"/>
</dbReference>
<dbReference type="SMR" id="Q6J4U7"/>
<sequence length="1092" mass="126202">MLFLVTSEVTFPMTRECNRDILKIAFWNAGGINNKIDELKLFILNIDAHIIIVTETRLDNNSTKLELPGYFTYLAQNPASSKRGGVATIVNSSLRHMALEPIEKECIQSAPIVLLPENNRRSEMIVIASVYCPPSLSWSPHHFTDVLNFAEKTMGGQTKLILCGDWNAKHRQWGCIRACQRGAALYDAIQADSMAEIVATGSATHFPHDTRKSPSAIDFSICKRLGRYEKRISSSAHLSSDHLPILLEINLDIKTISLQKQNNNILKKTTNIELFKNVLERKILLNTEIRVAEDINDAINIFIKNIKDSAAESTPSPRIPDNHRRRYGQANRNSHTLTLDENTSRLLEEKRIQSRIFKATRTNEDKTKLKAAENRLKKVIKILREKRINEQIEGIDTNNPDRMRKIWRLLSEGKKMNQPNFPLKLETKKGPKWTKTIKETTEAFVSHLEGRFKPNKIVPDYHIDKVNTGLRIIKESMLTERHNLNKNPHNQPITLNELNEEIKNLKNSKAPGKDLITNQLIKTLPTKATLYLILIYNSILRLGYYPEAWKHAQVKMILKPGKSSNEPKSYRPISLLSGLSKMFERLLLKRLFRVDLFKKAIPLHQFGFRKEHGTEQQIARVTQFILEAFERKEYCSAVFLDISEAFDRVWHEGLLLKLAKILPYNLYIILESYLTNRTFEVKDQAGETSRTGQIGAGVPQGSNLGPLLYSIFSSDMPLPYIYRPSPTQRIMLSTYADDTIVLSSDTLATAATRNNENYLKTFSDWADKWGISVNAAKTGHVIFTLKNDLPTNSMNVKIKGQTIKKESKQSYLGVTLDSKLTLSSHVTKLLGKYSTAYRKLTWILNGRSKLPTKTKILILKSVLSPIWQYAIAAWGPLVTDAQIRRVQVEENRKIRDICRAGRYTRNQTIRDLFGVKTVEEFYQQAMHRFSETIKSHPNIAVRRILSRHYIPNRLERSRQRYFKMTNDHITQKQTGLALSPKLLKIPDIDDCRTVKKRSEREKIRQMHLTELPTLLRLEEEEEELKRIKKQEEREKRERENQKWPPDRWCELEINRYNKQYRKGDLTRQEVIEKFRGQPLNVQRIILPDYEGD</sequence>
<dbReference type="Pfam" id="PF00078">
    <property type="entry name" value="RVT_1"/>
    <property type="match status" value="1"/>
</dbReference>
<dbReference type="SUPFAM" id="SSF56672">
    <property type="entry name" value="DNA/RNA polymerases"/>
    <property type="match status" value="1"/>
</dbReference>
<organism evidence="3">
    <name type="scientific">Drosophila melanogaster</name>
    <name type="common">Fruit fly</name>
    <dbReference type="NCBI Taxonomy" id="7227"/>
    <lineage>
        <taxon>Eukaryota</taxon>
        <taxon>Metazoa</taxon>
        <taxon>Ecdysozoa</taxon>
        <taxon>Arthropoda</taxon>
        <taxon>Hexapoda</taxon>
        <taxon>Insecta</taxon>
        <taxon>Pterygota</taxon>
        <taxon>Neoptera</taxon>
        <taxon>Endopterygota</taxon>
        <taxon>Diptera</taxon>
        <taxon>Brachycera</taxon>
        <taxon>Muscomorpha</taxon>
        <taxon>Ephydroidea</taxon>
        <taxon>Drosophilidae</taxon>
        <taxon>Drosophila</taxon>
        <taxon>Sophophora</taxon>
    </lineage>
</organism>
<evidence type="ECO:0000313" key="4">
    <source>
        <dbReference type="FlyBase" id="FBgn0014072"/>
    </source>
</evidence>
<protein>
    <submittedName>
        <fullName evidence="3">Pol protein</fullName>
    </submittedName>
</protein>
<proteinExistence type="predicted"/>
<evidence type="ECO:0000313" key="3">
    <source>
        <dbReference type="EMBL" id="AAT12845.1"/>
    </source>
</evidence>
<dbReference type="InterPro" id="IPR036691">
    <property type="entry name" value="Endo/exonu/phosph_ase_sf"/>
</dbReference>
<dbReference type="AlphaFoldDB" id="Q6J4U7"/>
<evidence type="ECO:0000256" key="1">
    <source>
        <dbReference type="SAM" id="Coils"/>
    </source>
</evidence>
<dbReference type="GO" id="GO:0071897">
    <property type="term" value="P:DNA biosynthetic process"/>
    <property type="evidence" value="ECO:0007669"/>
    <property type="project" value="UniProtKB-ARBA"/>
</dbReference>
<reference evidence="3" key="1">
    <citation type="journal article" date="2006" name="Nucleic Acids Res.">
        <title>Identification of multiple transcription initiation, polyadenylation, and splice sites in the Drosophila melanogaster TART family of telomeric retrotransposons.</title>
        <authorList>
            <person name="Maxwell P.H."/>
            <person name="Belote J.M."/>
            <person name="Levis R.W."/>
        </authorList>
    </citation>
    <scope>NUCLEOTIDE SEQUENCE</scope>
    <source>
        <strain evidence="3">Chepachet 74i</strain>
    </source>
</reference>
<dbReference type="EMBL" id="AY600955">
    <property type="protein sequence ID" value="AAT12845.1"/>
    <property type="molecule type" value="Genomic_DNA"/>
</dbReference>
<dbReference type="FlyBase" id="FBgn0014072">
    <property type="gene designation" value="TART-element\pol"/>
</dbReference>
<name>Q6J4U7_DROME</name>
<keyword evidence="1" id="KW-0175">Coiled coil</keyword>
<dbReference type="Pfam" id="PF03372">
    <property type="entry name" value="Exo_endo_phos"/>
    <property type="match status" value="1"/>
</dbReference>
<dbReference type="PANTHER" id="PTHR36688:SF2">
    <property type="entry name" value="ENDONUCLEASE_EXONUCLEASE_PHOSPHATASE DOMAIN-CONTAINING PROTEIN"/>
    <property type="match status" value="1"/>
</dbReference>
<dbReference type="GO" id="GO:0003824">
    <property type="term" value="F:catalytic activity"/>
    <property type="evidence" value="ECO:0007669"/>
    <property type="project" value="InterPro"/>
</dbReference>